<gene>
    <name evidence="2" type="ORF">OFAG_02170</name>
</gene>
<comment type="caution">
    <text evidence="2">The sequence shown here is derived from an EMBL/GenBank/DDBJ whole genome shotgun (WGS) entry which is preliminary data.</text>
</comment>
<evidence type="ECO:0000256" key="1">
    <source>
        <dbReference type="SAM" id="MobiDB-lite"/>
    </source>
</evidence>
<evidence type="ECO:0000313" key="3">
    <source>
        <dbReference type="Proteomes" id="UP000003973"/>
    </source>
</evidence>
<dbReference type="AlphaFoldDB" id="T5LEH9"/>
<name>T5LEH9_9BURK</name>
<evidence type="ECO:0000313" key="2">
    <source>
        <dbReference type="EMBL" id="EQM95276.1"/>
    </source>
</evidence>
<keyword evidence="3" id="KW-1185">Reference proteome</keyword>
<proteinExistence type="predicted"/>
<organism evidence="2 3">
    <name type="scientific">Oxalobacter paraformigenes</name>
    <dbReference type="NCBI Taxonomy" id="556268"/>
    <lineage>
        <taxon>Bacteria</taxon>
        <taxon>Pseudomonadati</taxon>
        <taxon>Pseudomonadota</taxon>
        <taxon>Betaproteobacteria</taxon>
        <taxon>Burkholderiales</taxon>
        <taxon>Oxalobacteraceae</taxon>
        <taxon>Oxalobacter</taxon>
    </lineage>
</organism>
<dbReference type="HOGENOM" id="CLU_1365084_0_0_4"/>
<protein>
    <submittedName>
        <fullName evidence="2">Uncharacterized protein</fullName>
    </submittedName>
</protein>
<sequence>MTGRPIRTGLFPERLFLTRFLFSIIPQTGLHADWRSGVFPKQPFFPLPGTPDGKQAPVSRIDLPGAGAMPEMSDARPVSLSTVRFRLFRFFRRAGIHKASHDAIWHEPALCRRPRYRRRPLPFPLSRKPPRWTAPYFGMDLPCSNRRGAIGESRPFLPGHVTAPPAPGKSAASQTRKTPPFFSAKPAQKISGSFAIFFSS</sequence>
<reference evidence="2" key="1">
    <citation type="submission" date="2011-10" db="EMBL/GenBank/DDBJ databases">
        <title>The Genome Sequence of Oxalobacter formigenes HOxBLS.</title>
        <authorList>
            <consortium name="The Broad Institute Genome Sequencing Platform"/>
            <person name="Earl A."/>
            <person name="Ward D."/>
            <person name="Feldgarden M."/>
            <person name="Gevers D."/>
            <person name="Allison M.J."/>
            <person name="Humphrey S."/>
            <person name="Young S.K."/>
            <person name="Zeng Q."/>
            <person name="Gargeya S."/>
            <person name="Fitzgerald M."/>
            <person name="Haas B."/>
            <person name="Abouelleil A."/>
            <person name="Alvarado L."/>
            <person name="Arachchi H.M."/>
            <person name="Berlin A."/>
            <person name="Brown A."/>
            <person name="Chapman S.B."/>
            <person name="Chen Z."/>
            <person name="Dunbar C."/>
            <person name="Freedman E."/>
            <person name="Gearin G."/>
            <person name="Goldberg J."/>
            <person name="Griggs A."/>
            <person name="Gujja S."/>
            <person name="Heiman D."/>
            <person name="Howarth C."/>
            <person name="Larson L."/>
            <person name="Lui A."/>
            <person name="MacDonald P.J.P."/>
            <person name="Montmayeur A."/>
            <person name="Murphy C."/>
            <person name="Neiman D."/>
            <person name="Pearson M."/>
            <person name="Priest M."/>
            <person name="Roberts A."/>
            <person name="Saif S."/>
            <person name="Shea T."/>
            <person name="Shenoy N."/>
            <person name="Sisk P."/>
            <person name="Stolte C."/>
            <person name="Sykes S."/>
            <person name="Wortman J."/>
            <person name="Nusbaum C."/>
            <person name="Birren B."/>
        </authorList>
    </citation>
    <scope>NUCLEOTIDE SEQUENCE [LARGE SCALE GENOMIC DNA]</scope>
    <source>
        <strain evidence="2">HOxBLS</strain>
    </source>
</reference>
<dbReference type="EMBL" id="ACDP02000010">
    <property type="protein sequence ID" value="EQM95276.1"/>
    <property type="molecule type" value="Genomic_DNA"/>
</dbReference>
<feature type="region of interest" description="Disordered" evidence="1">
    <location>
        <begin position="152"/>
        <end position="184"/>
    </location>
</feature>
<accession>T5LEH9</accession>
<dbReference type="Proteomes" id="UP000003973">
    <property type="component" value="Unassembled WGS sequence"/>
</dbReference>